<name>A0A498IMM9_MALDO</name>
<proteinExistence type="predicted"/>
<sequence length="89" mass="9296">MVMAENEVGDDQRDLNVNGGGRKSPWRTPVSLDAPVMAAESWPALADAHRPKSLDAAAKPPAAQPSAPPAPAQVIPVKLFGACLKCVKL</sequence>
<feature type="region of interest" description="Disordered" evidence="1">
    <location>
        <begin position="43"/>
        <end position="71"/>
    </location>
</feature>
<feature type="compositionally biased region" description="Pro residues" evidence="1">
    <location>
        <begin position="62"/>
        <end position="71"/>
    </location>
</feature>
<dbReference type="Proteomes" id="UP000290289">
    <property type="component" value="Chromosome 11"/>
</dbReference>
<comment type="caution">
    <text evidence="2">The sequence shown here is derived from an EMBL/GenBank/DDBJ whole genome shotgun (WGS) entry which is preliminary data.</text>
</comment>
<organism evidence="2 3">
    <name type="scientific">Malus domestica</name>
    <name type="common">Apple</name>
    <name type="synonym">Pyrus malus</name>
    <dbReference type="NCBI Taxonomy" id="3750"/>
    <lineage>
        <taxon>Eukaryota</taxon>
        <taxon>Viridiplantae</taxon>
        <taxon>Streptophyta</taxon>
        <taxon>Embryophyta</taxon>
        <taxon>Tracheophyta</taxon>
        <taxon>Spermatophyta</taxon>
        <taxon>Magnoliopsida</taxon>
        <taxon>eudicotyledons</taxon>
        <taxon>Gunneridae</taxon>
        <taxon>Pentapetalae</taxon>
        <taxon>rosids</taxon>
        <taxon>fabids</taxon>
        <taxon>Rosales</taxon>
        <taxon>Rosaceae</taxon>
        <taxon>Amygdaloideae</taxon>
        <taxon>Maleae</taxon>
        <taxon>Malus</taxon>
    </lineage>
</organism>
<evidence type="ECO:0000313" key="2">
    <source>
        <dbReference type="EMBL" id="RXH83297.1"/>
    </source>
</evidence>
<dbReference type="AlphaFoldDB" id="A0A498IMM9"/>
<gene>
    <name evidence="2" type="ORF">DVH24_005550</name>
</gene>
<evidence type="ECO:0000256" key="1">
    <source>
        <dbReference type="SAM" id="MobiDB-lite"/>
    </source>
</evidence>
<feature type="region of interest" description="Disordered" evidence="1">
    <location>
        <begin position="1"/>
        <end position="29"/>
    </location>
</feature>
<accession>A0A498IMM9</accession>
<keyword evidence="3" id="KW-1185">Reference proteome</keyword>
<dbReference type="EMBL" id="RDQH01000337">
    <property type="protein sequence ID" value="RXH83297.1"/>
    <property type="molecule type" value="Genomic_DNA"/>
</dbReference>
<dbReference type="STRING" id="3750.A0A498IMM9"/>
<protein>
    <submittedName>
        <fullName evidence="2">Uncharacterized protein</fullName>
    </submittedName>
</protein>
<evidence type="ECO:0000313" key="3">
    <source>
        <dbReference type="Proteomes" id="UP000290289"/>
    </source>
</evidence>
<reference evidence="2 3" key="1">
    <citation type="submission" date="2018-10" db="EMBL/GenBank/DDBJ databases">
        <title>A high-quality apple genome assembly.</title>
        <authorList>
            <person name="Hu J."/>
        </authorList>
    </citation>
    <scope>NUCLEOTIDE SEQUENCE [LARGE SCALE GENOMIC DNA]</scope>
    <source>
        <strain evidence="3">cv. HFTH1</strain>
        <tissue evidence="2">Young leaf</tissue>
    </source>
</reference>